<accession>A0A1H9I3B5</accession>
<feature type="transmembrane region" description="Helical" evidence="1">
    <location>
        <begin position="47"/>
        <end position="68"/>
    </location>
</feature>
<dbReference type="Gene3D" id="2.130.10.10">
    <property type="entry name" value="YVTN repeat-like/Quinoprotein amine dehydrogenase"/>
    <property type="match status" value="1"/>
</dbReference>
<organism evidence="3 4">
    <name type="scientific">Microlunatus flavus</name>
    <dbReference type="NCBI Taxonomy" id="1036181"/>
    <lineage>
        <taxon>Bacteria</taxon>
        <taxon>Bacillati</taxon>
        <taxon>Actinomycetota</taxon>
        <taxon>Actinomycetes</taxon>
        <taxon>Propionibacteriales</taxon>
        <taxon>Propionibacteriaceae</taxon>
        <taxon>Microlunatus</taxon>
    </lineage>
</organism>
<evidence type="ECO:0000256" key="1">
    <source>
        <dbReference type="SAM" id="Phobius"/>
    </source>
</evidence>
<dbReference type="AlphaFoldDB" id="A0A1H9I3B5"/>
<dbReference type="EMBL" id="FOFA01000005">
    <property type="protein sequence ID" value="SEQ69028.1"/>
    <property type="molecule type" value="Genomic_DNA"/>
</dbReference>
<dbReference type="InterPro" id="IPR002372">
    <property type="entry name" value="PQQ_rpt_dom"/>
</dbReference>
<keyword evidence="1" id="KW-0472">Membrane</keyword>
<dbReference type="InterPro" id="IPR015943">
    <property type="entry name" value="WD40/YVTN_repeat-like_dom_sf"/>
</dbReference>
<keyword evidence="4" id="KW-1185">Reference proteome</keyword>
<keyword evidence="1" id="KW-1133">Transmembrane helix</keyword>
<gene>
    <name evidence="3" type="ORF">SAMN05421756_10562</name>
</gene>
<name>A0A1H9I3B5_9ACTN</name>
<protein>
    <submittedName>
        <fullName evidence="3">PQQ-like domain-containing protein</fullName>
    </submittedName>
</protein>
<dbReference type="RefSeq" id="WP_170854117.1">
    <property type="nucleotide sequence ID" value="NZ_FOFA01000005.1"/>
</dbReference>
<sequence length="629" mass="65847">MGEPADERWAPFPVQDWSTMPVDPPLEPGWAPPAPEQRVPARTPRPWWVPLVVLLCLGLVVGTGTWLARRTAEPRSEALGFVPADGQALWQQLATTRELDTRTTTVVTESARFSGVDGLLSGDAALVTRVLHQDYEDPAGARLWRTTTTDVDEVGVPTQTVRYYRVRGSVELAGQQAGADITAYEPALLELPADVAPGSSWRSAGSAGDEEDYESTFTATAAAGGCLDVSGRLVLRPRGTAQGGRQSTLTRTWCPGRGLVAASESGGSTRTTLDPVAAPAPGARTTAGAPVAWADPRAWRPKTWDTVSVDPTTEEPGPMNGNADVAIDPVLTASGLVVRAMSSPHDLVATTPKTADAWTPAWRVHPGGTVLTLASFGAVVLVTTSERRLVAYSEAGSRLWEADLPEVAPTAPVAVSRDDAVLVDLSGRVLRFGVADGAVRWTRSVGSDVNRLPGVGAGLVVVADRGGTVSALDAATGAPRWDRPVEARAVAVVGEQVVVASDQNVMGLEAAAGTTRWVTHFDGTLTALTAFGGSTLLASKAETLLLDGAGRVTGRLPGYLAVDVTQGHVAGWTADRLDVVDPGARVVATWPTRSTSLVSSDRPGLATPEGVYLFGSTKGWTFDAWTTGG</sequence>
<proteinExistence type="predicted"/>
<dbReference type="STRING" id="1036181.SAMN05421756_10562"/>
<dbReference type="InterPro" id="IPR011047">
    <property type="entry name" value="Quinoprotein_ADH-like_sf"/>
</dbReference>
<feature type="domain" description="Pyrrolo-quinoline quinone repeat" evidence="2">
    <location>
        <begin position="427"/>
        <end position="556"/>
    </location>
</feature>
<evidence type="ECO:0000259" key="2">
    <source>
        <dbReference type="Pfam" id="PF13360"/>
    </source>
</evidence>
<keyword evidence="1" id="KW-0812">Transmembrane</keyword>
<dbReference type="InterPro" id="IPR018391">
    <property type="entry name" value="PQQ_b-propeller_rpt"/>
</dbReference>
<dbReference type="Proteomes" id="UP000198504">
    <property type="component" value="Unassembled WGS sequence"/>
</dbReference>
<evidence type="ECO:0000313" key="3">
    <source>
        <dbReference type="EMBL" id="SEQ69028.1"/>
    </source>
</evidence>
<dbReference type="SUPFAM" id="SSF50998">
    <property type="entry name" value="Quinoprotein alcohol dehydrogenase-like"/>
    <property type="match status" value="1"/>
</dbReference>
<dbReference type="Pfam" id="PF13360">
    <property type="entry name" value="PQQ_2"/>
    <property type="match status" value="1"/>
</dbReference>
<dbReference type="SMART" id="SM00564">
    <property type="entry name" value="PQQ"/>
    <property type="match status" value="4"/>
</dbReference>
<evidence type="ECO:0000313" key="4">
    <source>
        <dbReference type="Proteomes" id="UP000198504"/>
    </source>
</evidence>
<reference evidence="4" key="1">
    <citation type="submission" date="2016-10" db="EMBL/GenBank/DDBJ databases">
        <authorList>
            <person name="Varghese N."/>
            <person name="Submissions S."/>
        </authorList>
    </citation>
    <scope>NUCLEOTIDE SEQUENCE [LARGE SCALE GENOMIC DNA]</scope>
    <source>
        <strain evidence="4">CGMCC 4.6856</strain>
    </source>
</reference>